<keyword evidence="2" id="KW-1185">Reference proteome</keyword>
<name>A0A562ZQ86_9BURK</name>
<dbReference type="Proteomes" id="UP000318199">
    <property type="component" value="Unassembled WGS sequence"/>
</dbReference>
<accession>A0A562ZQ86</accession>
<dbReference type="PROSITE" id="PS51318">
    <property type="entry name" value="TAT"/>
    <property type="match status" value="1"/>
</dbReference>
<dbReference type="OrthoDB" id="329761at2"/>
<sequence length="166" mass="17344">MQRRSLLKLGAASAALLLVGGGALAVFQPGLVDGRLSSGARKVFLALGGAMLDGLLPPADRARALEALVQRVDALVAGLPPHAQAELSQLLALLESSPGRRWLAGLEADWPQASATELQAALQSMRFSGLSLRQQAYHALHDIVNGAYFSEQATWVALGYPGPAAI</sequence>
<comment type="caution">
    <text evidence="1">The sequence shown here is derived from an EMBL/GenBank/DDBJ whole genome shotgun (WGS) entry which is preliminary data.</text>
</comment>
<evidence type="ECO:0000313" key="2">
    <source>
        <dbReference type="Proteomes" id="UP000318199"/>
    </source>
</evidence>
<protein>
    <recommendedName>
        <fullName evidence="3">Twin-arginine translocation pathway signal protein</fullName>
    </recommendedName>
</protein>
<organism evidence="1 2">
    <name type="scientific">Caenimonas sedimenti</name>
    <dbReference type="NCBI Taxonomy" id="2596921"/>
    <lineage>
        <taxon>Bacteria</taxon>
        <taxon>Pseudomonadati</taxon>
        <taxon>Pseudomonadota</taxon>
        <taxon>Betaproteobacteria</taxon>
        <taxon>Burkholderiales</taxon>
        <taxon>Comamonadaceae</taxon>
        <taxon>Caenimonas</taxon>
    </lineage>
</organism>
<dbReference type="EMBL" id="VOBQ01000011">
    <property type="protein sequence ID" value="TWO70750.1"/>
    <property type="molecule type" value="Genomic_DNA"/>
</dbReference>
<dbReference type="AlphaFoldDB" id="A0A562ZQ86"/>
<dbReference type="RefSeq" id="WP_145893746.1">
    <property type="nucleotide sequence ID" value="NZ_VOBQ01000011.1"/>
</dbReference>
<evidence type="ECO:0008006" key="3">
    <source>
        <dbReference type="Google" id="ProtNLM"/>
    </source>
</evidence>
<dbReference type="InterPro" id="IPR006311">
    <property type="entry name" value="TAT_signal"/>
</dbReference>
<reference evidence="1 2" key="1">
    <citation type="submission" date="2019-07" db="EMBL/GenBank/DDBJ databases">
        <title>Caenimonas sedimenti sp. nov., isolated from activated sludge.</title>
        <authorList>
            <person name="Xu J."/>
        </authorList>
    </citation>
    <scope>NUCLEOTIDE SEQUENCE [LARGE SCALE GENOMIC DNA]</scope>
    <source>
        <strain evidence="1 2">HX-9-20</strain>
    </source>
</reference>
<proteinExistence type="predicted"/>
<evidence type="ECO:0000313" key="1">
    <source>
        <dbReference type="EMBL" id="TWO70750.1"/>
    </source>
</evidence>
<gene>
    <name evidence="1" type="ORF">FN976_14450</name>
</gene>